<keyword evidence="6" id="KW-1185">Reference proteome</keyword>
<comment type="catalytic activity">
    <reaction evidence="2">
        <text>L-threonyl-[protein] + ATP = O-phospho-L-threonyl-[protein] + ADP + H(+)</text>
        <dbReference type="Rhea" id="RHEA:46608"/>
        <dbReference type="Rhea" id="RHEA-COMP:11060"/>
        <dbReference type="Rhea" id="RHEA-COMP:11605"/>
        <dbReference type="ChEBI" id="CHEBI:15378"/>
        <dbReference type="ChEBI" id="CHEBI:30013"/>
        <dbReference type="ChEBI" id="CHEBI:30616"/>
        <dbReference type="ChEBI" id="CHEBI:61977"/>
        <dbReference type="ChEBI" id="CHEBI:456216"/>
        <dbReference type="EC" id="2.7.11.1"/>
    </reaction>
</comment>
<dbReference type="InterPro" id="IPR008266">
    <property type="entry name" value="Tyr_kinase_AS"/>
</dbReference>
<dbReference type="PROSITE" id="PS00109">
    <property type="entry name" value="PROTEIN_KINASE_TYR"/>
    <property type="match status" value="1"/>
</dbReference>
<dbReference type="Proteomes" id="UP001287356">
    <property type="component" value="Unassembled WGS sequence"/>
</dbReference>
<dbReference type="InterPro" id="IPR040976">
    <property type="entry name" value="Pkinase_fungal"/>
</dbReference>
<dbReference type="Gene3D" id="1.10.510.10">
    <property type="entry name" value="Transferase(Phosphotransferase) domain 1"/>
    <property type="match status" value="1"/>
</dbReference>
<proteinExistence type="predicted"/>
<evidence type="ECO:0000256" key="1">
    <source>
        <dbReference type="ARBA" id="ARBA00012513"/>
    </source>
</evidence>
<dbReference type="EC" id="2.7.11.1" evidence="1"/>
<sequence length="596" mass="66242">MDEIQPLLDDLNGNLYSNVGGFYDKFFAAKPWSPEADRIVQTLSTNGSGEGEGVEFPTPRSRRSFLDWVSSIQSDLPSGIQSAFGTSYAIDLPAILLASGTTEDSESDGVDDYQSRMWADDAQVIGEVSNAEEEAYQASLLRLFGYAREVFRAQPDRRFLHGFQITLRPFLAELWVFDRFGLYCDEPLDLENHGQRQRFVTALAGYTLMSDSELGLNIFVQQDRLLAARYVRIREYDASRRAEKAKLYLQEPAIASPEGILARGRPTCYRARGSRSGRDASDVVVKFAWRLATARPEKKLLEIVTDRRVWGVSHLLVVQELERTASMHEGLRIGPPRSLAFQTLAAGGGGFNTHSAGVDINDEGHAPLNDWVLDCVVVSPYGRPLQQFGTAIELLLALRDVVKAHHSLYFDGKILHRDISMDNIIIPDGDGENTPKGMLINLHVALDLESEVVDPNRQVGTQPFMAIGLLEGKPHTYRHDLESLFYVLLWAVVCRGSDIPPQDSRLREWIRPGAGFGELARIKEADMSEHEFALITAEMPSGEFEAVKTLTDELRCILFRPSDGGISTGMNTEAPDTLYGDMACAFDDAITALDMS</sequence>
<evidence type="ECO:0000313" key="6">
    <source>
        <dbReference type="Proteomes" id="UP001287356"/>
    </source>
</evidence>
<evidence type="ECO:0000313" key="5">
    <source>
        <dbReference type="EMBL" id="KAK3360937.1"/>
    </source>
</evidence>
<reference evidence="5" key="1">
    <citation type="journal article" date="2023" name="Mol. Phylogenet. Evol.">
        <title>Genome-scale phylogeny and comparative genomics of the fungal order Sordariales.</title>
        <authorList>
            <person name="Hensen N."/>
            <person name="Bonometti L."/>
            <person name="Westerberg I."/>
            <person name="Brannstrom I.O."/>
            <person name="Guillou S."/>
            <person name="Cros-Aarteil S."/>
            <person name="Calhoun S."/>
            <person name="Haridas S."/>
            <person name="Kuo A."/>
            <person name="Mondo S."/>
            <person name="Pangilinan J."/>
            <person name="Riley R."/>
            <person name="LaButti K."/>
            <person name="Andreopoulos B."/>
            <person name="Lipzen A."/>
            <person name="Chen C."/>
            <person name="Yan M."/>
            <person name="Daum C."/>
            <person name="Ng V."/>
            <person name="Clum A."/>
            <person name="Steindorff A."/>
            <person name="Ohm R.A."/>
            <person name="Martin F."/>
            <person name="Silar P."/>
            <person name="Natvig D.O."/>
            <person name="Lalanne C."/>
            <person name="Gautier V."/>
            <person name="Ament-Velasquez S.L."/>
            <person name="Kruys A."/>
            <person name="Hutchinson M.I."/>
            <person name="Powell A.J."/>
            <person name="Barry K."/>
            <person name="Miller A.N."/>
            <person name="Grigoriev I.V."/>
            <person name="Debuchy R."/>
            <person name="Gladieux P."/>
            <person name="Hiltunen Thoren M."/>
            <person name="Johannesson H."/>
        </authorList>
    </citation>
    <scope>NUCLEOTIDE SEQUENCE</scope>
    <source>
        <strain evidence="5">CBS 958.72</strain>
    </source>
</reference>
<organism evidence="5 6">
    <name type="scientific">Lasiosphaeria ovina</name>
    <dbReference type="NCBI Taxonomy" id="92902"/>
    <lineage>
        <taxon>Eukaryota</taxon>
        <taxon>Fungi</taxon>
        <taxon>Dikarya</taxon>
        <taxon>Ascomycota</taxon>
        <taxon>Pezizomycotina</taxon>
        <taxon>Sordariomycetes</taxon>
        <taxon>Sordariomycetidae</taxon>
        <taxon>Sordariales</taxon>
        <taxon>Lasiosphaeriaceae</taxon>
        <taxon>Lasiosphaeria</taxon>
    </lineage>
</organism>
<dbReference type="Pfam" id="PF17667">
    <property type="entry name" value="Pkinase_fungal"/>
    <property type="match status" value="1"/>
</dbReference>
<dbReference type="SUPFAM" id="SSF56112">
    <property type="entry name" value="Protein kinase-like (PK-like)"/>
    <property type="match status" value="1"/>
</dbReference>
<name>A0AAE0MXU2_9PEZI</name>
<dbReference type="PANTHER" id="PTHR38248">
    <property type="entry name" value="FUNK1 6"/>
    <property type="match status" value="1"/>
</dbReference>
<evidence type="ECO:0000256" key="3">
    <source>
        <dbReference type="ARBA" id="ARBA00048679"/>
    </source>
</evidence>
<dbReference type="AlphaFoldDB" id="A0AAE0MXU2"/>
<feature type="domain" description="Fungal-type protein kinase" evidence="4">
    <location>
        <begin position="114"/>
        <end position="491"/>
    </location>
</feature>
<dbReference type="PANTHER" id="PTHR38248:SF2">
    <property type="entry name" value="FUNK1 11"/>
    <property type="match status" value="1"/>
</dbReference>
<gene>
    <name evidence="5" type="ORF">B0T24DRAFT_586006</name>
</gene>
<evidence type="ECO:0000256" key="2">
    <source>
        <dbReference type="ARBA" id="ARBA00047899"/>
    </source>
</evidence>
<evidence type="ECO:0000259" key="4">
    <source>
        <dbReference type="Pfam" id="PF17667"/>
    </source>
</evidence>
<dbReference type="GO" id="GO:0004674">
    <property type="term" value="F:protein serine/threonine kinase activity"/>
    <property type="evidence" value="ECO:0007669"/>
    <property type="project" value="UniProtKB-EC"/>
</dbReference>
<comment type="caution">
    <text evidence="5">The sequence shown here is derived from an EMBL/GenBank/DDBJ whole genome shotgun (WGS) entry which is preliminary data.</text>
</comment>
<comment type="catalytic activity">
    <reaction evidence="3">
        <text>L-seryl-[protein] + ATP = O-phospho-L-seryl-[protein] + ADP + H(+)</text>
        <dbReference type="Rhea" id="RHEA:17989"/>
        <dbReference type="Rhea" id="RHEA-COMP:9863"/>
        <dbReference type="Rhea" id="RHEA-COMP:11604"/>
        <dbReference type="ChEBI" id="CHEBI:15378"/>
        <dbReference type="ChEBI" id="CHEBI:29999"/>
        <dbReference type="ChEBI" id="CHEBI:30616"/>
        <dbReference type="ChEBI" id="CHEBI:83421"/>
        <dbReference type="ChEBI" id="CHEBI:456216"/>
        <dbReference type="EC" id="2.7.11.1"/>
    </reaction>
</comment>
<accession>A0AAE0MXU2</accession>
<dbReference type="InterPro" id="IPR011009">
    <property type="entry name" value="Kinase-like_dom_sf"/>
</dbReference>
<protein>
    <recommendedName>
        <fullName evidence="1">non-specific serine/threonine protein kinase</fullName>
        <ecNumber evidence="1">2.7.11.1</ecNumber>
    </recommendedName>
</protein>
<dbReference type="EMBL" id="JAULSN010000013">
    <property type="protein sequence ID" value="KAK3360937.1"/>
    <property type="molecule type" value="Genomic_DNA"/>
</dbReference>
<reference evidence="5" key="2">
    <citation type="submission" date="2023-06" db="EMBL/GenBank/DDBJ databases">
        <authorList>
            <consortium name="Lawrence Berkeley National Laboratory"/>
            <person name="Haridas S."/>
            <person name="Hensen N."/>
            <person name="Bonometti L."/>
            <person name="Westerberg I."/>
            <person name="Brannstrom I.O."/>
            <person name="Guillou S."/>
            <person name="Cros-Aarteil S."/>
            <person name="Calhoun S."/>
            <person name="Kuo A."/>
            <person name="Mondo S."/>
            <person name="Pangilinan J."/>
            <person name="Riley R."/>
            <person name="Labutti K."/>
            <person name="Andreopoulos B."/>
            <person name="Lipzen A."/>
            <person name="Chen C."/>
            <person name="Yanf M."/>
            <person name="Daum C."/>
            <person name="Ng V."/>
            <person name="Clum A."/>
            <person name="Steindorff A."/>
            <person name="Ohm R."/>
            <person name="Martin F."/>
            <person name="Silar P."/>
            <person name="Natvig D."/>
            <person name="Lalanne C."/>
            <person name="Gautier V."/>
            <person name="Ament-Velasquez S.L."/>
            <person name="Kruys A."/>
            <person name="Hutchinson M.I."/>
            <person name="Powell A.J."/>
            <person name="Barry K."/>
            <person name="Miller A.N."/>
            <person name="Grigoriev I.V."/>
            <person name="Debuchy R."/>
            <person name="Gladieux P."/>
            <person name="Thoren M.H."/>
            <person name="Johannesson H."/>
        </authorList>
    </citation>
    <scope>NUCLEOTIDE SEQUENCE</scope>
    <source>
        <strain evidence="5">CBS 958.72</strain>
    </source>
</reference>